<evidence type="ECO:0000256" key="1">
    <source>
        <dbReference type="SAM" id="MobiDB-lite"/>
    </source>
</evidence>
<dbReference type="InterPro" id="IPR045967">
    <property type="entry name" value="HAM1-like_N"/>
</dbReference>
<protein>
    <submittedName>
        <fullName evidence="3">Uncharacterized protein C32A11.02c</fullName>
    </submittedName>
</protein>
<dbReference type="Pfam" id="PF19343">
    <property type="entry name" value="HAM1_N"/>
    <property type="match status" value="1"/>
</dbReference>
<reference evidence="3" key="1">
    <citation type="journal article" date="2014" name="PLoS Genet.">
        <title>Signature Gene Expression Reveals Novel Clues to the Molecular Mechanisms of Dimorphic Transition in Penicillium marneffei.</title>
        <authorList>
            <person name="Yang E."/>
            <person name="Wang G."/>
            <person name="Cai J."/>
            <person name="Woo P.C."/>
            <person name="Lau S.K."/>
            <person name="Yuen K.-Y."/>
            <person name="Chow W.-N."/>
            <person name="Lin X."/>
        </authorList>
    </citation>
    <scope>NUCLEOTIDE SEQUENCE [LARGE SCALE GENOMIC DNA]</scope>
    <source>
        <strain evidence="3">PM1</strain>
    </source>
</reference>
<dbReference type="EMBL" id="JPOX01000015">
    <property type="protein sequence ID" value="KFX47419.1"/>
    <property type="molecule type" value="Genomic_DNA"/>
</dbReference>
<gene>
    <name evidence="3" type="ORF">GQ26_0151360</name>
</gene>
<dbReference type="GO" id="GO:0008289">
    <property type="term" value="F:lipid binding"/>
    <property type="evidence" value="ECO:0007669"/>
    <property type="project" value="InterPro"/>
</dbReference>
<dbReference type="PANTHER" id="PTHR31138">
    <property type="entry name" value="CHROMOSOME 19, WHOLE GENOME SHOTGUN SEQUENCE"/>
    <property type="match status" value="1"/>
</dbReference>
<dbReference type="InterPro" id="IPR017943">
    <property type="entry name" value="Bactericidal_perm-incr_a/b_dom"/>
</dbReference>
<accession>A0A093VBQ5</accession>
<dbReference type="HOGENOM" id="CLU_013290_0_0_1"/>
<comment type="caution">
    <text evidence="3">The sequence shown here is derived from an EMBL/GenBank/DDBJ whole genome shotgun (WGS) entry which is preliminary data.</text>
</comment>
<name>A0A093VBQ5_TALMA</name>
<feature type="region of interest" description="Disordered" evidence="1">
    <location>
        <begin position="192"/>
        <end position="221"/>
    </location>
</feature>
<dbReference type="Gene3D" id="3.15.10.10">
    <property type="entry name" value="Bactericidal permeability-increasing protein, domain 1"/>
    <property type="match status" value="1"/>
</dbReference>
<proteinExistence type="predicted"/>
<dbReference type="PANTHER" id="PTHR31138:SF4">
    <property type="entry name" value="DUF5923 DOMAIN-CONTAINING PROTEIN"/>
    <property type="match status" value="1"/>
</dbReference>
<dbReference type="eggNOG" id="ENOG502SIPH">
    <property type="taxonomic scope" value="Eukaryota"/>
</dbReference>
<dbReference type="AlphaFoldDB" id="A0A093VBQ5"/>
<sequence>MSSCCGSRKSTRGRGDDTEPLLPRYDEDTSRQRRLRQKLHSYLKYKAISEGYMPSNEQVITNLRTLLASDVLNPCRDDVSEPGRQLARDVKTLMKSFIELLKDKNDQDQIQEFFWHLSKSRVSINSPALSSQAAHATSQANTGAAYDSLRTVGGLLLTNADFRLFLDDVATIGRQVFADTTYTISEAAHEVAEAAEPSQDELKKVDGAGADDGKPPSKDDLQKEVNQIVNTAEQGIAHAGQASIESADQNFSGSQRDALLNRLKQAVLQLRKRNDYTASVSTLSKLMQRYGKMYANAAEETASAVNEDVEVNRDLKKAVDSFWILVRSFGSSQEWEYLEKCFHDVMRHANKDPEFETLLGDIGKSLQEMLTDPAFFDSAPERLDQLKEKSKNVGGESGLRNDIEAFLQQVRRTLRSIPHDPSIAKMNAAAKKIIRDVSNVYTNQTSAIVADAFHIFLPLLIRSIQYIPIPRLEISVPEMDLLIENLILEPGRTVNQSSFFPYKVLVTSKTNMELAKVHSKKAKTDIKTILTVNLQGLNISASDFGYWIRAHSGLLFRFGDEGIASFFLDERGIDVAVDLEIGRDRLAHLVKLRGVRVHIHKLDYKIQRSRWKLLLWLVKPLLKQLIRRTLERKIAEIIVSLVITINRELVFSRERLRAVNIANPQDFETFIRALLARPKTYANPEVYSRVGAYPPRSGVFKDVYTSGSMVKIWRDKAERAHDVTEESEEGRNSDGLHLTWRNSIFDVNVTSAN</sequence>
<feature type="compositionally biased region" description="Basic and acidic residues" evidence="1">
    <location>
        <begin position="200"/>
        <end position="221"/>
    </location>
</feature>
<organism evidence="3">
    <name type="scientific">Talaromyces marneffei PM1</name>
    <dbReference type="NCBI Taxonomy" id="1077442"/>
    <lineage>
        <taxon>Eukaryota</taxon>
        <taxon>Fungi</taxon>
        <taxon>Dikarya</taxon>
        <taxon>Ascomycota</taxon>
        <taxon>Pezizomycotina</taxon>
        <taxon>Eurotiomycetes</taxon>
        <taxon>Eurotiomycetidae</taxon>
        <taxon>Eurotiales</taxon>
        <taxon>Trichocomaceae</taxon>
        <taxon>Talaromyces</taxon>
        <taxon>Talaromyces sect. Talaromyces</taxon>
    </lineage>
</organism>
<evidence type="ECO:0000259" key="2">
    <source>
        <dbReference type="Pfam" id="PF19343"/>
    </source>
</evidence>
<feature type="domain" description="HAM1-like N-terminal" evidence="2">
    <location>
        <begin position="228"/>
        <end position="580"/>
    </location>
</feature>
<evidence type="ECO:0000313" key="3">
    <source>
        <dbReference type="EMBL" id="KFX47419.1"/>
    </source>
</evidence>
<feature type="region of interest" description="Disordered" evidence="1">
    <location>
        <begin position="1"/>
        <end position="30"/>
    </location>
</feature>
<dbReference type="SUPFAM" id="SSF55394">
    <property type="entry name" value="Bactericidal permeability-increasing protein, BPI"/>
    <property type="match status" value="1"/>
</dbReference>